<reference evidence="2 3" key="1">
    <citation type="submission" date="2019-03" db="EMBL/GenBank/DDBJ databases">
        <title>Draft genome sequences of novel Actinobacteria.</title>
        <authorList>
            <person name="Sahin N."/>
            <person name="Ay H."/>
            <person name="Saygin H."/>
        </authorList>
    </citation>
    <scope>NUCLEOTIDE SEQUENCE [LARGE SCALE GENOMIC DNA]</scope>
    <source>
        <strain evidence="2 3">KC712</strain>
    </source>
</reference>
<sequence length="235" mass="25609">MARGRLRNKAEDLVMACEGRFTEEHAAMAQLHLDAYDHLTRKIGELDALIATTAAPYADLIGRLMTIPGIGLRSAEVIVAETGGDMTRFPSPKQLAAWAGLAPANRESAGKRMRAGTRQGNKHLKAALTEATWAASRTPTRIGARFRRLARRFGKDHAKKAATAVAHTLLRIAWAIMAQGGVYREDGADFYDRREARHAEHIAARSIATLQRLGYQVSVVPPNPATPDPPQETTA</sequence>
<dbReference type="PANTHER" id="PTHR33055:SF15">
    <property type="entry name" value="TRANSPOSASE-RELATED"/>
    <property type="match status" value="1"/>
</dbReference>
<evidence type="ECO:0000259" key="1">
    <source>
        <dbReference type="Pfam" id="PF02371"/>
    </source>
</evidence>
<dbReference type="PANTHER" id="PTHR33055">
    <property type="entry name" value="TRANSPOSASE FOR INSERTION SEQUENCE ELEMENT IS1111A"/>
    <property type="match status" value="1"/>
</dbReference>
<evidence type="ECO:0000313" key="3">
    <source>
        <dbReference type="Proteomes" id="UP000294543"/>
    </source>
</evidence>
<organism evidence="2 3">
    <name type="scientific">Nonomuraea diastatica</name>
    <dbReference type="NCBI Taxonomy" id="1848329"/>
    <lineage>
        <taxon>Bacteria</taxon>
        <taxon>Bacillati</taxon>
        <taxon>Actinomycetota</taxon>
        <taxon>Actinomycetes</taxon>
        <taxon>Streptosporangiales</taxon>
        <taxon>Streptosporangiaceae</taxon>
        <taxon>Nonomuraea</taxon>
    </lineage>
</organism>
<proteinExistence type="predicted"/>
<dbReference type="AlphaFoldDB" id="A0A4R4VBG1"/>
<keyword evidence="3" id="KW-1185">Reference proteome</keyword>
<protein>
    <submittedName>
        <fullName evidence="2">IS110 family transposase</fullName>
    </submittedName>
</protein>
<gene>
    <name evidence="2" type="ORF">E1294_51200</name>
</gene>
<dbReference type="GO" id="GO:0004803">
    <property type="term" value="F:transposase activity"/>
    <property type="evidence" value="ECO:0007669"/>
    <property type="project" value="InterPro"/>
</dbReference>
<name>A0A4R4VBG1_9ACTN</name>
<feature type="domain" description="Transposase IS116/IS110/IS902 C-terminal" evidence="1">
    <location>
        <begin position="63"/>
        <end position="142"/>
    </location>
</feature>
<dbReference type="InterPro" id="IPR003346">
    <property type="entry name" value="Transposase_20"/>
</dbReference>
<accession>A0A4R4VBG1</accession>
<dbReference type="GO" id="GO:0003677">
    <property type="term" value="F:DNA binding"/>
    <property type="evidence" value="ECO:0007669"/>
    <property type="project" value="InterPro"/>
</dbReference>
<comment type="caution">
    <text evidence="2">The sequence shown here is derived from an EMBL/GenBank/DDBJ whole genome shotgun (WGS) entry which is preliminary data.</text>
</comment>
<dbReference type="Proteomes" id="UP000294543">
    <property type="component" value="Unassembled WGS sequence"/>
</dbReference>
<dbReference type="Pfam" id="PF02371">
    <property type="entry name" value="Transposase_20"/>
    <property type="match status" value="1"/>
</dbReference>
<dbReference type="OrthoDB" id="9815354at2"/>
<evidence type="ECO:0000313" key="2">
    <source>
        <dbReference type="EMBL" id="TDD02472.1"/>
    </source>
</evidence>
<dbReference type="EMBL" id="SMKP01000346">
    <property type="protein sequence ID" value="TDD02472.1"/>
    <property type="molecule type" value="Genomic_DNA"/>
</dbReference>
<dbReference type="GO" id="GO:0006313">
    <property type="term" value="P:DNA transposition"/>
    <property type="evidence" value="ECO:0007669"/>
    <property type="project" value="InterPro"/>
</dbReference>
<dbReference type="RefSeq" id="WP_132520379.1">
    <property type="nucleotide sequence ID" value="NZ_SMKP01000346.1"/>
</dbReference>
<dbReference type="InterPro" id="IPR047650">
    <property type="entry name" value="Transpos_IS110"/>
</dbReference>